<dbReference type="Gene3D" id="6.10.340.10">
    <property type="match status" value="1"/>
</dbReference>
<dbReference type="PANTHER" id="PTHR45453:SF1">
    <property type="entry name" value="PHOSPHATE REGULON SENSOR PROTEIN PHOR"/>
    <property type="match status" value="1"/>
</dbReference>
<dbReference type="SUPFAM" id="SSF47384">
    <property type="entry name" value="Homodimeric domain of signal transducing histidine kinase"/>
    <property type="match status" value="1"/>
</dbReference>
<evidence type="ECO:0000256" key="7">
    <source>
        <dbReference type="ARBA" id="ARBA00022741"/>
    </source>
</evidence>
<dbReference type="KEGG" id="pbj:VN24_01285"/>
<dbReference type="Pfam" id="PF00512">
    <property type="entry name" value="HisKA"/>
    <property type="match status" value="1"/>
</dbReference>
<dbReference type="EC" id="2.7.13.3" evidence="3"/>
<keyword evidence="11 12" id="KW-0472">Membrane</keyword>
<evidence type="ECO:0000256" key="10">
    <source>
        <dbReference type="ARBA" id="ARBA00023012"/>
    </source>
</evidence>
<dbReference type="Proteomes" id="UP000032633">
    <property type="component" value="Chromosome"/>
</dbReference>
<evidence type="ECO:0000256" key="12">
    <source>
        <dbReference type="SAM" id="Phobius"/>
    </source>
</evidence>
<name>A0A0D5NDN2_9BACL</name>
<feature type="transmembrane region" description="Helical" evidence="12">
    <location>
        <begin position="63"/>
        <end position="83"/>
    </location>
</feature>
<dbReference type="SMART" id="SM00304">
    <property type="entry name" value="HAMP"/>
    <property type="match status" value="1"/>
</dbReference>
<dbReference type="GO" id="GO:0005886">
    <property type="term" value="C:plasma membrane"/>
    <property type="evidence" value="ECO:0007669"/>
    <property type="project" value="UniProtKB-SubCell"/>
</dbReference>
<dbReference type="InterPro" id="IPR003594">
    <property type="entry name" value="HATPase_dom"/>
</dbReference>
<keyword evidence="16" id="KW-1185">Reference proteome</keyword>
<dbReference type="STRING" id="1126833.VN24_01285"/>
<organism evidence="15 16">
    <name type="scientific">Paenibacillus beijingensis</name>
    <dbReference type="NCBI Taxonomy" id="1126833"/>
    <lineage>
        <taxon>Bacteria</taxon>
        <taxon>Bacillati</taxon>
        <taxon>Bacillota</taxon>
        <taxon>Bacilli</taxon>
        <taxon>Bacillales</taxon>
        <taxon>Paenibacillaceae</taxon>
        <taxon>Paenibacillus</taxon>
    </lineage>
</organism>
<dbReference type="InterPro" id="IPR004358">
    <property type="entry name" value="Sig_transdc_His_kin-like_C"/>
</dbReference>
<keyword evidence="9" id="KW-0067">ATP-binding</keyword>
<dbReference type="Pfam" id="PF02518">
    <property type="entry name" value="HATPase_c"/>
    <property type="match status" value="1"/>
</dbReference>
<dbReference type="SUPFAM" id="SSF55874">
    <property type="entry name" value="ATPase domain of HSP90 chaperone/DNA topoisomerase II/histidine kinase"/>
    <property type="match status" value="1"/>
</dbReference>
<gene>
    <name evidence="15" type="ORF">VN24_01285</name>
</gene>
<dbReference type="Gene3D" id="1.10.287.130">
    <property type="match status" value="1"/>
</dbReference>
<dbReference type="PROSITE" id="PS50885">
    <property type="entry name" value="HAMP"/>
    <property type="match status" value="1"/>
</dbReference>
<evidence type="ECO:0000256" key="1">
    <source>
        <dbReference type="ARBA" id="ARBA00000085"/>
    </source>
</evidence>
<dbReference type="FunFam" id="3.30.565.10:FF:000006">
    <property type="entry name" value="Sensor histidine kinase WalK"/>
    <property type="match status" value="1"/>
</dbReference>
<dbReference type="CDD" id="cd06225">
    <property type="entry name" value="HAMP"/>
    <property type="match status" value="1"/>
</dbReference>
<dbReference type="SUPFAM" id="SSF158472">
    <property type="entry name" value="HAMP domain-like"/>
    <property type="match status" value="1"/>
</dbReference>
<evidence type="ECO:0000259" key="13">
    <source>
        <dbReference type="PROSITE" id="PS50109"/>
    </source>
</evidence>
<feature type="domain" description="Histidine kinase" evidence="13">
    <location>
        <begin position="144"/>
        <end position="356"/>
    </location>
</feature>
<dbReference type="GO" id="GO:0000155">
    <property type="term" value="F:phosphorelay sensor kinase activity"/>
    <property type="evidence" value="ECO:0007669"/>
    <property type="project" value="InterPro"/>
</dbReference>
<evidence type="ECO:0000313" key="15">
    <source>
        <dbReference type="EMBL" id="AJY73504.1"/>
    </source>
</evidence>
<keyword evidence="4" id="KW-1003">Cell membrane</keyword>
<sequence>MSRISLRLSFLLIGVASSILLISIISLFALVHDHFALFAAQTSDGRDSMPGLMHHLEQAVFQSMLWTLVGAVALIILISLYIAKRVSAPLEQMKVAAELMTQGKLDNRIFIAGRNELSDLGKALNHLAEQLQRQEKLRITMTQDIAHELRTPLATLKSHMLALLDNVWEPTPDRLSACYEEIERLIALVADLEQLSGMDSPHFQLNKKTENVSALIRQSADIMTAAFMEKGVHLTFRADESLYMYADRDRFIQIMVNILSNALTFTPAGKSVHIQAKDEEASVLIAVQDTGIGIPSTELPLLFERFYRVDKSRNRKSGGGGIGLAVVKKLVEAHDGAVWIESGDGTTVYVRFPKHSVL</sequence>
<evidence type="ECO:0000256" key="4">
    <source>
        <dbReference type="ARBA" id="ARBA00022475"/>
    </source>
</evidence>
<dbReference type="PRINTS" id="PR00344">
    <property type="entry name" value="BCTRLSENSOR"/>
</dbReference>
<dbReference type="HOGENOM" id="CLU_000445_89_3_9"/>
<evidence type="ECO:0000256" key="5">
    <source>
        <dbReference type="ARBA" id="ARBA00022553"/>
    </source>
</evidence>
<evidence type="ECO:0000256" key="2">
    <source>
        <dbReference type="ARBA" id="ARBA00004651"/>
    </source>
</evidence>
<evidence type="ECO:0000256" key="6">
    <source>
        <dbReference type="ARBA" id="ARBA00022679"/>
    </source>
</evidence>
<feature type="domain" description="HAMP" evidence="14">
    <location>
        <begin position="84"/>
        <end position="136"/>
    </location>
</feature>
<dbReference type="EMBL" id="CP011058">
    <property type="protein sequence ID" value="AJY73504.1"/>
    <property type="molecule type" value="Genomic_DNA"/>
</dbReference>
<dbReference type="Pfam" id="PF00672">
    <property type="entry name" value="HAMP"/>
    <property type="match status" value="1"/>
</dbReference>
<dbReference type="InterPro" id="IPR036097">
    <property type="entry name" value="HisK_dim/P_sf"/>
</dbReference>
<dbReference type="GO" id="GO:0005524">
    <property type="term" value="F:ATP binding"/>
    <property type="evidence" value="ECO:0007669"/>
    <property type="project" value="UniProtKB-KW"/>
</dbReference>
<dbReference type="AlphaFoldDB" id="A0A0D5NDN2"/>
<keyword evidence="6" id="KW-0808">Transferase</keyword>
<keyword evidence="10" id="KW-0902">Two-component regulatory system</keyword>
<keyword evidence="12" id="KW-1133">Transmembrane helix</keyword>
<dbReference type="PATRIC" id="fig|1126833.4.peg.290"/>
<evidence type="ECO:0000259" key="14">
    <source>
        <dbReference type="PROSITE" id="PS50885"/>
    </source>
</evidence>
<reference evidence="16" key="2">
    <citation type="submission" date="2015-03" db="EMBL/GenBank/DDBJ databases">
        <title>Genome sequence of Paenibacillus beijingensis strain DSM 24997T.</title>
        <authorList>
            <person name="Kwak Y."/>
            <person name="Shin J.-H."/>
        </authorList>
    </citation>
    <scope>NUCLEOTIDE SEQUENCE [LARGE SCALE GENOMIC DNA]</scope>
    <source>
        <strain evidence="16">DSM 24997</strain>
    </source>
</reference>
<evidence type="ECO:0000256" key="11">
    <source>
        <dbReference type="ARBA" id="ARBA00023136"/>
    </source>
</evidence>
<dbReference type="PROSITE" id="PS50109">
    <property type="entry name" value="HIS_KIN"/>
    <property type="match status" value="1"/>
</dbReference>
<dbReference type="InterPro" id="IPR005467">
    <property type="entry name" value="His_kinase_dom"/>
</dbReference>
<dbReference type="InterPro" id="IPR003661">
    <property type="entry name" value="HisK_dim/P_dom"/>
</dbReference>
<comment type="catalytic activity">
    <reaction evidence="1">
        <text>ATP + protein L-histidine = ADP + protein N-phospho-L-histidine.</text>
        <dbReference type="EC" id="2.7.13.3"/>
    </reaction>
</comment>
<dbReference type="RefSeq" id="WP_045668939.1">
    <property type="nucleotide sequence ID" value="NZ_CP011058.1"/>
</dbReference>
<accession>A0A0D5NDN2</accession>
<protein>
    <recommendedName>
        <fullName evidence="3">histidine kinase</fullName>
        <ecNumber evidence="3">2.7.13.3</ecNumber>
    </recommendedName>
</protein>
<evidence type="ECO:0000256" key="9">
    <source>
        <dbReference type="ARBA" id="ARBA00022840"/>
    </source>
</evidence>
<dbReference type="InterPro" id="IPR036890">
    <property type="entry name" value="HATPase_C_sf"/>
</dbReference>
<evidence type="ECO:0000256" key="8">
    <source>
        <dbReference type="ARBA" id="ARBA00022777"/>
    </source>
</evidence>
<dbReference type="GO" id="GO:0016036">
    <property type="term" value="P:cellular response to phosphate starvation"/>
    <property type="evidence" value="ECO:0007669"/>
    <property type="project" value="TreeGrafter"/>
</dbReference>
<keyword evidence="7" id="KW-0547">Nucleotide-binding</keyword>
<proteinExistence type="predicted"/>
<evidence type="ECO:0000313" key="16">
    <source>
        <dbReference type="Proteomes" id="UP000032633"/>
    </source>
</evidence>
<dbReference type="PANTHER" id="PTHR45453">
    <property type="entry name" value="PHOSPHATE REGULON SENSOR PROTEIN PHOR"/>
    <property type="match status" value="1"/>
</dbReference>
<evidence type="ECO:0000256" key="3">
    <source>
        <dbReference type="ARBA" id="ARBA00012438"/>
    </source>
</evidence>
<dbReference type="OrthoDB" id="9813151at2"/>
<dbReference type="SMART" id="SM00388">
    <property type="entry name" value="HisKA"/>
    <property type="match status" value="1"/>
</dbReference>
<comment type="subcellular location">
    <subcellularLocation>
        <location evidence="2">Cell membrane</location>
        <topology evidence="2">Multi-pass membrane protein</topology>
    </subcellularLocation>
</comment>
<dbReference type="SMART" id="SM00387">
    <property type="entry name" value="HATPase_c"/>
    <property type="match status" value="1"/>
</dbReference>
<reference evidence="15 16" key="1">
    <citation type="journal article" date="2015" name="J. Biotechnol.">
        <title>Complete genome sequence of Paenibacillus beijingensis 7188(T) (=DSM 24997(T)), a novel rhizobacterium from jujube garden soil.</title>
        <authorList>
            <person name="Kwak Y."/>
            <person name="Shin J.H."/>
        </authorList>
    </citation>
    <scope>NUCLEOTIDE SEQUENCE [LARGE SCALE GENOMIC DNA]</scope>
    <source>
        <strain evidence="15 16">DSM 24997</strain>
    </source>
</reference>
<keyword evidence="5" id="KW-0597">Phosphoprotein</keyword>
<keyword evidence="8 15" id="KW-0418">Kinase</keyword>
<keyword evidence="12" id="KW-0812">Transmembrane</keyword>
<dbReference type="CDD" id="cd00082">
    <property type="entry name" value="HisKA"/>
    <property type="match status" value="1"/>
</dbReference>
<dbReference type="InterPro" id="IPR003660">
    <property type="entry name" value="HAMP_dom"/>
</dbReference>
<dbReference type="Gene3D" id="3.30.565.10">
    <property type="entry name" value="Histidine kinase-like ATPase, C-terminal domain"/>
    <property type="match status" value="1"/>
</dbReference>
<dbReference type="GO" id="GO:0004721">
    <property type="term" value="F:phosphoprotein phosphatase activity"/>
    <property type="evidence" value="ECO:0007669"/>
    <property type="project" value="TreeGrafter"/>
</dbReference>
<dbReference type="InterPro" id="IPR050351">
    <property type="entry name" value="BphY/WalK/GraS-like"/>
</dbReference>